<protein>
    <recommendedName>
        <fullName evidence="5">Cell division protein SepF</fullName>
    </recommendedName>
</protein>
<dbReference type="HAMAP" id="MF_01197">
    <property type="entry name" value="SepF"/>
    <property type="match status" value="1"/>
</dbReference>
<comment type="function">
    <text evidence="4 5">Cell division protein that is part of the divisome complex and is recruited early to the Z-ring. Probably stimulates Z-ring formation, perhaps through the cross-linking of FtsZ protofilaments. Its function overlaps with FtsA.</text>
</comment>
<organism evidence="6 7">
    <name type="scientific">Sulfobacillus thermotolerans</name>
    <dbReference type="NCBI Taxonomy" id="338644"/>
    <lineage>
        <taxon>Bacteria</taxon>
        <taxon>Bacillati</taxon>
        <taxon>Bacillota</taxon>
        <taxon>Clostridia</taxon>
        <taxon>Eubacteriales</taxon>
        <taxon>Clostridiales Family XVII. Incertae Sedis</taxon>
        <taxon>Sulfobacillus</taxon>
    </lineage>
</organism>
<dbReference type="InterPro" id="IPR007561">
    <property type="entry name" value="Cell_div_SepF/SepF-rel"/>
</dbReference>
<comment type="subcellular location">
    <subcellularLocation>
        <location evidence="5">Cytoplasm</location>
    </subcellularLocation>
    <text evidence="5">Localizes to the division site, in a FtsZ-dependent manner.</text>
</comment>
<sequence length="145" mass="15874">MKAGIVGKFLNFVGLEEVQDEEFDTQEVAATSDWEDEVPQKKRGGLVSLPGSRGFRVVVMHPRTLEDGQAIADQVKGRRPVIVNLDLAEERAGQRLLNFLSGVAYALDGGLRKVGDNIFLVTPNNVEVASEDHDDAPGWTRSLSK</sequence>
<gene>
    <name evidence="5" type="primary">sepF</name>
    <name evidence="6" type="ORF">BXT84_11015</name>
</gene>
<evidence type="ECO:0000256" key="4">
    <source>
        <dbReference type="ARBA" id="ARBA00044936"/>
    </source>
</evidence>
<dbReference type="EMBL" id="CP019454">
    <property type="protein sequence ID" value="AUW94405.1"/>
    <property type="molecule type" value="Genomic_DNA"/>
</dbReference>
<dbReference type="Gene3D" id="3.30.110.150">
    <property type="entry name" value="SepF-like protein"/>
    <property type="match status" value="1"/>
</dbReference>
<dbReference type="GO" id="GO:0051301">
    <property type="term" value="P:cell division"/>
    <property type="evidence" value="ECO:0007669"/>
    <property type="project" value="UniProtKB-KW"/>
</dbReference>
<evidence type="ECO:0000256" key="3">
    <source>
        <dbReference type="ARBA" id="ARBA00023306"/>
    </source>
</evidence>
<keyword evidence="7" id="KW-1185">Reference proteome</keyword>
<dbReference type="InterPro" id="IPR038594">
    <property type="entry name" value="SepF-like_sf"/>
</dbReference>
<evidence type="ECO:0000256" key="1">
    <source>
        <dbReference type="ARBA" id="ARBA00022618"/>
    </source>
</evidence>
<evidence type="ECO:0000313" key="6">
    <source>
        <dbReference type="EMBL" id="AUW94405.1"/>
    </source>
</evidence>
<evidence type="ECO:0000313" key="7">
    <source>
        <dbReference type="Proteomes" id="UP000325292"/>
    </source>
</evidence>
<name>A0ABN5H0Y0_9FIRM</name>
<reference evidence="6 7" key="1">
    <citation type="journal article" date="2019" name="Sci. Rep.">
        <title>Sulfobacillus thermotolerans: new insights into resistance and metabolic capacities of acidophilic chemolithotrophs.</title>
        <authorList>
            <person name="Panyushkina A.E."/>
            <person name="Babenko V.V."/>
            <person name="Nikitina A.S."/>
            <person name="Selezneva O.V."/>
            <person name="Tsaplina I.A."/>
            <person name="Letarova M.A."/>
            <person name="Kostryukova E.S."/>
            <person name="Letarov A.V."/>
        </authorList>
    </citation>
    <scope>NUCLEOTIDE SEQUENCE [LARGE SCALE GENOMIC DNA]</scope>
    <source>
        <strain evidence="6 7">Kr1</strain>
    </source>
</reference>
<accession>A0ABN5H0Y0</accession>
<dbReference type="Pfam" id="PF04472">
    <property type="entry name" value="SepF"/>
    <property type="match status" value="1"/>
</dbReference>
<keyword evidence="1 5" id="KW-0132">Cell division</keyword>
<dbReference type="PANTHER" id="PTHR35798:SF1">
    <property type="entry name" value="CELL DIVISION PROTEIN SEPF"/>
    <property type="match status" value="1"/>
</dbReference>
<dbReference type="Proteomes" id="UP000325292">
    <property type="component" value="Chromosome"/>
</dbReference>
<comment type="subunit">
    <text evidence="5">Homodimer. Interacts with FtsZ.</text>
</comment>
<comment type="similarity">
    <text evidence="5">Belongs to the SepF family.</text>
</comment>
<dbReference type="InterPro" id="IPR023052">
    <property type="entry name" value="Cell_div_SepF"/>
</dbReference>
<evidence type="ECO:0000256" key="5">
    <source>
        <dbReference type="HAMAP-Rule" id="MF_01197"/>
    </source>
</evidence>
<proteinExistence type="inferred from homology"/>
<dbReference type="PANTHER" id="PTHR35798">
    <property type="entry name" value="CELL DIVISION PROTEIN SEPF"/>
    <property type="match status" value="1"/>
</dbReference>
<keyword evidence="5" id="KW-0963">Cytoplasm</keyword>
<keyword evidence="2 5" id="KW-0717">Septation</keyword>
<evidence type="ECO:0000256" key="2">
    <source>
        <dbReference type="ARBA" id="ARBA00023210"/>
    </source>
</evidence>
<keyword evidence="3 5" id="KW-0131">Cell cycle</keyword>